<dbReference type="Pfam" id="PF11336">
    <property type="entry name" value="DUF3138"/>
    <property type="match status" value="1"/>
</dbReference>
<sequence length="548" mass="58469">MGAFVRASRETQARDGQGMDRFIAIQQTRRLRVRKKLICLLVAGCLPGLALADTTAGQIRALQAQLDALQKEVKRLQTQPPAKPAAAEPTLAPAPVDVSSSAYGKAQATLTNDDVTSMKQQLANQQLKVNSLEDAANTGPLAGLSVTGYIDPTYLYNRAQGSSSFLFANHESTGGYFNSTFGDLYLDIKKTFGVGPMAPSAEITLMPNRGNGITLLQNEHGQIGNNILNTAVVSVPLSGTTTFVAGLMSSFGGYEVQQSNQMLTLTHNLLYDFSDPGSYIGLGANYSKGNWAWKFLLGNEQYRTNGAITQTGTNALGDPITTSNKVPTFTARADYTWSSALDIGASFNIGRQTLPSAINPATGAVSYGVSGQAPSGFGTFFFSEADLTYQLADVQYNVELDYGQQQNAAFNGGQAQWYGVSLLAHRKFSLPGVGRMGATLRYDFLADSKNGGGGGGVALNGQGRDPYNGFGIGADCFANAQASGGLGLQCKGSNRQDVALDLLFFPSAQITVKVEYRHDWANNKVFLRNDGSYSSSNDLLATQFIYSF</sequence>
<evidence type="ECO:0000313" key="3">
    <source>
        <dbReference type="Proteomes" id="UP000494255"/>
    </source>
</evidence>
<organism evidence="2 3">
    <name type="scientific">Paraburkholderia sediminicola</name>
    <dbReference type="NCBI Taxonomy" id="458836"/>
    <lineage>
        <taxon>Bacteria</taxon>
        <taxon>Pseudomonadati</taxon>
        <taxon>Pseudomonadota</taxon>
        <taxon>Betaproteobacteria</taxon>
        <taxon>Burkholderiales</taxon>
        <taxon>Burkholderiaceae</taxon>
        <taxon>Paraburkholderia</taxon>
    </lineage>
</organism>
<evidence type="ECO:0000256" key="1">
    <source>
        <dbReference type="SAM" id="Coils"/>
    </source>
</evidence>
<evidence type="ECO:0000313" key="2">
    <source>
        <dbReference type="EMBL" id="CAB3726117.1"/>
    </source>
</evidence>
<feature type="coiled-coil region" evidence="1">
    <location>
        <begin position="52"/>
        <end position="79"/>
    </location>
</feature>
<accession>A0A6J5C3K0</accession>
<gene>
    <name evidence="2" type="ORF">LMG24238_05322</name>
</gene>
<reference evidence="2 3" key="1">
    <citation type="submission" date="2020-04" db="EMBL/GenBank/DDBJ databases">
        <authorList>
            <person name="De Canck E."/>
        </authorList>
    </citation>
    <scope>NUCLEOTIDE SEQUENCE [LARGE SCALE GENOMIC DNA]</scope>
    <source>
        <strain evidence="2 3">LMG 24238</strain>
    </source>
</reference>
<dbReference type="InterPro" id="IPR021485">
    <property type="entry name" value="DUF3138"/>
</dbReference>
<name>A0A6J5C3K0_9BURK</name>
<proteinExistence type="predicted"/>
<dbReference type="Proteomes" id="UP000494255">
    <property type="component" value="Unassembled WGS sequence"/>
</dbReference>
<dbReference type="AlphaFoldDB" id="A0A6J5C3K0"/>
<protein>
    <recommendedName>
        <fullName evidence="4">DUF3138 family protein</fullName>
    </recommendedName>
</protein>
<keyword evidence="1" id="KW-0175">Coiled coil</keyword>
<keyword evidence="3" id="KW-1185">Reference proteome</keyword>
<dbReference type="EMBL" id="CADIKC010000008">
    <property type="protein sequence ID" value="CAB3726117.1"/>
    <property type="molecule type" value="Genomic_DNA"/>
</dbReference>
<evidence type="ECO:0008006" key="4">
    <source>
        <dbReference type="Google" id="ProtNLM"/>
    </source>
</evidence>